<evidence type="ECO:0000313" key="12">
    <source>
        <dbReference type="Proteomes" id="UP000663891"/>
    </source>
</evidence>
<dbReference type="SMART" id="SM00355">
    <property type="entry name" value="ZnF_C2H2"/>
    <property type="match status" value="3"/>
</dbReference>
<evidence type="ECO:0000256" key="5">
    <source>
        <dbReference type="ARBA" id="ARBA00022833"/>
    </source>
</evidence>
<dbReference type="PANTHER" id="PTHR16515">
    <property type="entry name" value="PR DOMAIN ZINC FINGER PROTEIN"/>
    <property type="match status" value="1"/>
</dbReference>
<evidence type="ECO:0000256" key="2">
    <source>
        <dbReference type="ARBA" id="ARBA00022723"/>
    </source>
</evidence>
<feature type="domain" description="C2H2-type" evidence="9">
    <location>
        <begin position="348"/>
        <end position="376"/>
    </location>
</feature>
<dbReference type="EMBL" id="CAJNON010000129">
    <property type="protein sequence ID" value="CAF1008410.1"/>
    <property type="molecule type" value="Genomic_DNA"/>
</dbReference>
<dbReference type="InterPro" id="IPR050331">
    <property type="entry name" value="Zinc_finger"/>
</dbReference>
<proteinExistence type="predicted"/>
<evidence type="ECO:0000256" key="4">
    <source>
        <dbReference type="ARBA" id="ARBA00022771"/>
    </source>
</evidence>
<dbReference type="AlphaFoldDB" id="A0A814HDV5"/>
<keyword evidence="6" id="KW-0539">Nucleus</keyword>
<dbReference type="GO" id="GO:0005634">
    <property type="term" value="C:nucleus"/>
    <property type="evidence" value="ECO:0007669"/>
    <property type="project" value="UniProtKB-SubCell"/>
</dbReference>
<evidence type="ECO:0000256" key="6">
    <source>
        <dbReference type="ARBA" id="ARBA00023242"/>
    </source>
</evidence>
<dbReference type="InterPro" id="IPR013087">
    <property type="entry name" value="Znf_C2H2_type"/>
</dbReference>
<evidence type="ECO:0000256" key="1">
    <source>
        <dbReference type="ARBA" id="ARBA00004123"/>
    </source>
</evidence>
<evidence type="ECO:0000313" key="11">
    <source>
        <dbReference type="EMBL" id="CAF3846280.1"/>
    </source>
</evidence>
<accession>A0A814HDV5</accession>
<dbReference type="Gene3D" id="3.30.160.60">
    <property type="entry name" value="Classic Zinc Finger"/>
    <property type="match status" value="1"/>
</dbReference>
<name>A0A814HDV5_9BILA</name>
<dbReference type="EMBL" id="CAJOAY010001463">
    <property type="protein sequence ID" value="CAF3846280.1"/>
    <property type="molecule type" value="Genomic_DNA"/>
</dbReference>
<evidence type="ECO:0000313" key="10">
    <source>
        <dbReference type="EMBL" id="CAF1008410.1"/>
    </source>
</evidence>
<dbReference type="SUPFAM" id="SSF57667">
    <property type="entry name" value="beta-beta-alpha zinc fingers"/>
    <property type="match status" value="1"/>
</dbReference>
<dbReference type="GO" id="GO:0008270">
    <property type="term" value="F:zinc ion binding"/>
    <property type="evidence" value="ECO:0007669"/>
    <property type="project" value="UniProtKB-KW"/>
</dbReference>
<dbReference type="PROSITE" id="PS50157">
    <property type="entry name" value="ZINC_FINGER_C2H2_2"/>
    <property type="match status" value="2"/>
</dbReference>
<dbReference type="Proteomes" id="UP000663881">
    <property type="component" value="Unassembled WGS sequence"/>
</dbReference>
<feature type="region of interest" description="Disordered" evidence="8">
    <location>
        <begin position="73"/>
        <end position="105"/>
    </location>
</feature>
<keyword evidence="5" id="KW-0862">Zinc</keyword>
<sequence>MEFEEVQLIVNRAIEQTKTHQIDLLMRWLDGILLKYRGSTLSSNSTSPKFNNGQRFLCPCGRSFSTEITIRETTNVDASSPPATPMLSLKTDLKHQQQQQSQESLSKRLRMPMMDVLHPTASILLNSSSSSSLIVPWSTMNMKNYENSPELMNAESNRGESDIELSSDESRCIDDIDAVLSPDKTTISNFIYSNDLWATPSLSSTANSTLTNSTNNHDDDDRQEQQQMITLKPVSNEPLSPTPALIHDGEMCKTVATIHRRPMLVAFTDPRACSPTGPTHFKCTQCHETFDSLLLGQEHANNGMCTSDTTINTLENSESPPSSAVSPLFDSFQEDLDEGITARFDTKAACPICNKVFSSVHTMVRHKTSIHDRQVRYGCNICGRFFFRKDKLTSHMVYHQDFDTYVCCFCTVGCKSRMLMRQHLKRDHVISSEDTRLNDILNRCQVKKSLNLETNMSVAYGTDRQITSLKRNINTITIENDIKQTTNISSN</sequence>
<keyword evidence="3" id="KW-0677">Repeat</keyword>
<dbReference type="PANTHER" id="PTHR16515:SF49">
    <property type="entry name" value="GASTRULA ZINC FINGER PROTEIN XLCGF49.1-LIKE-RELATED"/>
    <property type="match status" value="1"/>
</dbReference>
<comment type="subcellular location">
    <subcellularLocation>
        <location evidence="1">Nucleus</location>
    </subcellularLocation>
</comment>
<evidence type="ECO:0000256" key="7">
    <source>
        <dbReference type="PROSITE-ProRule" id="PRU00042"/>
    </source>
</evidence>
<evidence type="ECO:0000256" key="3">
    <source>
        <dbReference type="ARBA" id="ARBA00022737"/>
    </source>
</evidence>
<reference evidence="10" key="1">
    <citation type="submission" date="2021-02" db="EMBL/GenBank/DDBJ databases">
        <authorList>
            <person name="Nowell W R."/>
        </authorList>
    </citation>
    <scope>NUCLEOTIDE SEQUENCE</scope>
</reference>
<comment type="caution">
    <text evidence="10">The sequence shown here is derived from an EMBL/GenBank/DDBJ whole genome shotgun (WGS) entry which is preliminary data.</text>
</comment>
<gene>
    <name evidence="11" type="ORF">OKA104_LOCUS21218</name>
    <name evidence="10" type="ORF">VCS650_LOCUS15126</name>
</gene>
<evidence type="ECO:0000256" key="8">
    <source>
        <dbReference type="SAM" id="MobiDB-lite"/>
    </source>
</evidence>
<keyword evidence="4 7" id="KW-0863">Zinc-finger</keyword>
<dbReference type="OrthoDB" id="10004641at2759"/>
<dbReference type="Proteomes" id="UP000663891">
    <property type="component" value="Unassembled WGS sequence"/>
</dbReference>
<protein>
    <recommendedName>
        <fullName evidence="9">C2H2-type domain-containing protein</fullName>
    </recommendedName>
</protein>
<dbReference type="PROSITE" id="PS00028">
    <property type="entry name" value="ZINC_FINGER_C2H2_1"/>
    <property type="match status" value="2"/>
</dbReference>
<dbReference type="InterPro" id="IPR036236">
    <property type="entry name" value="Znf_C2H2_sf"/>
</dbReference>
<keyword evidence="2" id="KW-0479">Metal-binding</keyword>
<feature type="domain" description="C2H2-type" evidence="9">
    <location>
        <begin position="377"/>
        <end position="404"/>
    </location>
</feature>
<dbReference type="GO" id="GO:0010468">
    <property type="term" value="P:regulation of gene expression"/>
    <property type="evidence" value="ECO:0007669"/>
    <property type="project" value="TreeGrafter"/>
</dbReference>
<evidence type="ECO:0000259" key="9">
    <source>
        <dbReference type="PROSITE" id="PS50157"/>
    </source>
</evidence>
<dbReference type="Pfam" id="PF00096">
    <property type="entry name" value="zf-C2H2"/>
    <property type="match status" value="1"/>
</dbReference>
<organism evidence="10 12">
    <name type="scientific">Adineta steineri</name>
    <dbReference type="NCBI Taxonomy" id="433720"/>
    <lineage>
        <taxon>Eukaryota</taxon>
        <taxon>Metazoa</taxon>
        <taxon>Spiralia</taxon>
        <taxon>Gnathifera</taxon>
        <taxon>Rotifera</taxon>
        <taxon>Eurotatoria</taxon>
        <taxon>Bdelloidea</taxon>
        <taxon>Adinetida</taxon>
        <taxon>Adinetidae</taxon>
        <taxon>Adineta</taxon>
    </lineage>
</organism>